<dbReference type="PANTHER" id="PTHR11567">
    <property type="entry name" value="ACID PHOSPHATASE-RELATED"/>
    <property type="match status" value="1"/>
</dbReference>
<evidence type="ECO:0000313" key="5">
    <source>
        <dbReference type="WBParaSite" id="HPBE_0000956401-mRNA-1"/>
    </source>
</evidence>
<reference evidence="5" key="2">
    <citation type="submission" date="2019-09" db="UniProtKB">
        <authorList>
            <consortium name="WormBaseParasite"/>
        </authorList>
    </citation>
    <scope>IDENTIFICATION</scope>
</reference>
<dbReference type="InterPro" id="IPR000560">
    <property type="entry name" value="His_Pase_clade-2"/>
</dbReference>
<dbReference type="OrthoDB" id="10257284at2759"/>
<evidence type="ECO:0000256" key="1">
    <source>
        <dbReference type="ARBA" id="ARBA00000032"/>
    </source>
</evidence>
<sequence length="292" mass="33243">MNWFYQLFLINTVALANDSNKLISVIVLFRHGARAPTDKLSNQTYQQYFPNGLGELTSKGIEHSYLLGKFLRDRYVATGFLRTPLLPSQVYFRSKANNRCLMSASLVANGMFDVDGRPSGAVVPIYSQEKGDRLLSGTLGCDVELKRINDTCGRQPAPSYTNYQNGLPMPPWFDEHRKEIYGSFVKVENFIIGAGEYHNPDVLRVKSGFLLYTVLNQLKSNWERFASQGALEKNKFIAYSTPFPLLMAVHIPNPVLCQREELNKYLAGKDNLDMCQQLYCEEFYLLKSPYLC</sequence>
<dbReference type="WBParaSite" id="HPBE_0000956401-mRNA-1">
    <property type="protein sequence ID" value="HPBE_0000956401-mRNA-1"/>
    <property type="gene ID" value="HPBE_0000956401"/>
</dbReference>
<comment type="similarity">
    <text evidence="2">Belongs to the histidine acid phosphatase family.</text>
</comment>
<dbReference type="PANTHER" id="PTHR11567:SF172">
    <property type="entry name" value="ACID PHOSPHATASE FAMILY"/>
    <property type="match status" value="1"/>
</dbReference>
<dbReference type="InterPro" id="IPR033379">
    <property type="entry name" value="Acid_Pase_AS"/>
</dbReference>
<comment type="catalytic activity">
    <reaction evidence="1">
        <text>a phosphate monoester + H2O = an alcohol + phosphate</text>
        <dbReference type="Rhea" id="RHEA:15017"/>
        <dbReference type="ChEBI" id="CHEBI:15377"/>
        <dbReference type="ChEBI" id="CHEBI:30879"/>
        <dbReference type="ChEBI" id="CHEBI:43474"/>
        <dbReference type="ChEBI" id="CHEBI:67140"/>
        <dbReference type="EC" id="3.1.3.2"/>
    </reaction>
</comment>
<dbReference type="CDD" id="cd07061">
    <property type="entry name" value="HP_HAP_like"/>
    <property type="match status" value="1"/>
</dbReference>
<dbReference type="Proteomes" id="UP000050761">
    <property type="component" value="Unassembled WGS sequence"/>
</dbReference>
<evidence type="ECO:0000256" key="2">
    <source>
        <dbReference type="ARBA" id="ARBA00005375"/>
    </source>
</evidence>
<organism evidence="3">
    <name type="scientific">Heligmosomoides polygyrus</name>
    <name type="common">Parasitic roundworm</name>
    <dbReference type="NCBI Taxonomy" id="6339"/>
    <lineage>
        <taxon>Eukaryota</taxon>
        <taxon>Metazoa</taxon>
        <taxon>Ecdysozoa</taxon>
        <taxon>Nematoda</taxon>
        <taxon>Chromadorea</taxon>
        <taxon>Rhabditida</taxon>
        <taxon>Rhabditina</taxon>
        <taxon>Rhabditomorpha</taxon>
        <taxon>Strongyloidea</taxon>
        <taxon>Heligmosomidae</taxon>
        <taxon>Heligmosomoides</taxon>
    </lineage>
</organism>
<dbReference type="Pfam" id="PF00328">
    <property type="entry name" value="His_Phos_2"/>
    <property type="match status" value="1"/>
</dbReference>
<dbReference type="GO" id="GO:0003993">
    <property type="term" value="F:acid phosphatase activity"/>
    <property type="evidence" value="ECO:0007669"/>
    <property type="project" value="UniProtKB-EC"/>
</dbReference>
<evidence type="ECO:0000313" key="3">
    <source>
        <dbReference type="EMBL" id="VDO81326.1"/>
    </source>
</evidence>
<accession>A0A3P7Y1J6</accession>
<dbReference type="SUPFAM" id="SSF53254">
    <property type="entry name" value="Phosphoglycerate mutase-like"/>
    <property type="match status" value="1"/>
</dbReference>
<dbReference type="AlphaFoldDB" id="A0A3P7Y1J6"/>
<gene>
    <name evidence="3" type="ORF">HPBE_LOCUS9565</name>
</gene>
<keyword evidence="4" id="KW-1185">Reference proteome</keyword>
<dbReference type="PROSITE" id="PS00616">
    <property type="entry name" value="HIS_ACID_PHOSPHAT_1"/>
    <property type="match status" value="1"/>
</dbReference>
<name>A0A3P7Y1J6_HELPZ</name>
<reference evidence="3 4" key="1">
    <citation type="submission" date="2018-11" db="EMBL/GenBank/DDBJ databases">
        <authorList>
            <consortium name="Pathogen Informatics"/>
        </authorList>
    </citation>
    <scope>NUCLEOTIDE SEQUENCE [LARGE SCALE GENOMIC DNA]</scope>
</reference>
<dbReference type="EMBL" id="UZAH01026478">
    <property type="protein sequence ID" value="VDO81326.1"/>
    <property type="molecule type" value="Genomic_DNA"/>
</dbReference>
<dbReference type="InterPro" id="IPR029033">
    <property type="entry name" value="His_PPase_superfam"/>
</dbReference>
<protein>
    <submittedName>
        <fullName evidence="5">Lysosomal acid phosphatase</fullName>
    </submittedName>
</protein>
<dbReference type="InterPro" id="IPR050645">
    <property type="entry name" value="Histidine_acid_phosphatase"/>
</dbReference>
<dbReference type="Gene3D" id="3.40.50.1240">
    <property type="entry name" value="Phosphoglycerate mutase-like"/>
    <property type="match status" value="2"/>
</dbReference>
<evidence type="ECO:0000313" key="4">
    <source>
        <dbReference type="Proteomes" id="UP000050761"/>
    </source>
</evidence>
<proteinExistence type="inferred from homology"/>